<gene>
    <name evidence="2" type="ORF">PCOR1329_LOCUS81208</name>
</gene>
<accession>A0ABN9Y133</accession>
<organism evidence="2 3">
    <name type="scientific">Prorocentrum cordatum</name>
    <dbReference type="NCBI Taxonomy" id="2364126"/>
    <lineage>
        <taxon>Eukaryota</taxon>
        <taxon>Sar</taxon>
        <taxon>Alveolata</taxon>
        <taxon>Dinophyceae</taxon>
        <taxon>Prorocentrales</taxon>
        <taxon>Prorocentraceae</taxon>
        <taxon>Prorocentrum</taxon>
    </lineage>
</organism>
<protein>
    <submittedName>
        <fullName evidence="2">Uncharacterized protein</fullName>
    </submittedName>
</protein>
<proteinExistence type="predicted"/>
<evidence type="ECO:0000313" key="3">
    <source>
        <dbReference type="Proteomes" id="UP001189429"/>
    </source>
</evidence>
<name>A0ABN9Y133_9DINO</name>
<feature type="compositionally biased region" description="Basic residues" evidence="1">
    <location>
        <begin position="74"/>
        <end position="83"/>
    </location>
</feature>
<dbReference type="Proteomes" id="UP001189429">
    <property type="component" value="Unassembled WGS sequence"/>
</dbReference>
<dbReference type="EMBL" id="CAUYUJ010021574">
    <property type="protein sequence ID" value="CAK0905522.1"/>
    <property type="molecule type" value="Genomic_DNA"/>
</dbReference>
<feature type="region of interest" description="Disordered" evidence="1">
    <location>
        <begin position="22"/>
        <end position="43"/>
    </location>
</feature>
<feature type="compositionally biased region" description="Acidic residues" evidence="1">
    <location>
        <begin position="103"/>
        <end position="114"/>
    </location>
</feature>
<feature type="non-terminal residue" evidence="2">
    <location>
        <position position="1"/>
    </location>
</feature>
<reference evidence="2" key="1">
    <citation type="submission" date="2023-10" db="EMBL/GenBank/DDBJ databases">
        <authorList>
            <person name="Chen Y."/>
            <person name="Shah S."/>
            <person name="Dougan E. K."/>
            <person name="Thang M."/>
            <person name="Chan C."/>
        </authorList>
    </citation>
    <scope>NUCLEOTIDE SEQUENCE [LARGE SCALE GENOMIC DNA]</scope>
</reference>
<evidence type="ECO:0000313" key="2">
    <source>
        <dbReference type="EMBL" id="CAK0905522.1"/>
    </source>
</evidence>
<keyword evidence="3" id="KW-1185">Reference proteome</keyword>
<feature type="region of interest" description="Disordered" evidence="1">
    <location>
        <begin position="56"/>
        <end position="122"/>
    </location>
</feature>
<comment type="caution">
    <text evidence="2">The sequence shown here is derived from an EMBL/GenBank/DDBJ whole genome shotgun (WGS) entry which is preliminary data.</text>
</comment>
<sequence>RLNNCSSTCAFETVASCQHSKIPGQARFNPDALPRGPSLASQPPVAVEKVEAITGHLESAAGPRSSRRRDAARRVVARRRGRLGAKDTSLAPKKGPGPLDTRGEEEEEEEEEEEWGNKGGYITRCMII</sequence>
<evidence type="ECO:0000256" key="1">
    <source>
        <dbReference type="SAM" id="MobiDB-lite"/>
    </source>
</evidence>